<dbReference type="Pfam" id="PF13673">
    <property type="entry name" value="Acetyltransf_10"/>
    <property type="match status" value="1"/>
</dbReference>
<organism evidence="2 3">
    <name type="scientific">Enterococcus ureasiticus</name>
    <dbReference type="NCBI Taxonomy" id="903984"/>
    <lineage>
        <taxon>Bacteria</taxon>
        <taxon>Bacillati</taxon>
        <taxon>Bacillota</taxon>
        <taxon>Bacilli</taxon>
        <taxon>Lactobacillales</taxon>
        <taxon>Enterococcaceae</taxon>
        <taxon>Enterococcus</taxon>
    </lineage>
</organism>
<keyword evidence="3" id="KW-1185">Reference proteome</keyword>
<dbReference type="InterPro" id="IPR016181">
    <property type="entry name" value="Acyl_CoA_acyltransferase"/>
</dbReference>
<dbReference type="Gene3D" id="3.40.630.30">
    <property type="match status" value="1"/>
</dbReference>
<dbReference type="GO" id="GO:0016747">
    <property type="term" value="F:acyltransferase activity, transferring groups other than amino-acyl groups"/>
    <property type="evidence" value="ECO:0007669"/>
    <property type="project" value="InterPro"/>
</dbReference>
<protein>
    <recommendedName>
        <fullName evidence="1">N-acetyltransferase domain-containing protein</fullName>
    </recommendedName>
</protein>
<dbReference type="STRING" id="903984.BCR21_11180"/>
<dbReference type="EMBL" id="MIJZ01000014">
    <property type="protein sequence ID" value="OEG11076.1"/>
    <property type="molecule type" value="Genomic_DNA"/>
</dbReference>
<feature type="domain" description="N-acetyltransferase" evidence="1">
    <location>
        <begin position="1"/>
        <end position="130"/>
    </location>
</feature>
<accession>A0A1E5GEB9</accession>
<evidence type="ECO:0000313" key="2">
    <source>
        <dbReference type="EMBL" id="OEG11076.1"/>
    </source>
</evidence>
<dbReference type="AlphaFoldDB" id="A0A1E5GEB9"/>
<comment type="caution">
    <text evidence="2">The sequence shown here is derived from an EMBL/GenBank/DDBJ whole genome shotgun (WGS) entry which is preliminary data.</text>
</comment>
<reference evidence="3" key="1">
    <citation type="submission" date="2016-09" db="EMBL/GenBank/DDBJ databases">
        <authorList>
            <person name="Gulvik C.A."/>
        </authorList>
    </citation>
    <scope>NUCLEOTIDE SEQUENCE [LARGE SCALE GENOMIC DNA]</scope>
    <source>
        <strain evidence="3">DSM 23328</strain>
    </source>
</reference>
<gene>
    <name evidence="2" type="ORF">BCR21_11180</name>
</gene>
<name>A0A1E5GEB9_9ENTE</name>
<proteinExistence type="predicted"/>
<dbReference type="Proteomes" id="UP000094068">
    <property type="component" value="Unassembled WGS sequence"/>
</dbReference>
<dbReference type="SUPFAM" id="SSF55729">
    <property type="entry name" value="Acyl-CoA N-acyltransferases (Nat)"/>
    <property type="match status" value="1"/>
</dbReference>
<evidence type="ECO:0000313" key="3">
    <source>
        <dbReference type="Proteomes" id="UP000094068"/>
    </source>
</evidence>
<evidence type="ECO:0000259" key="1">
    <source>
        <dbReference type="PROSITE" id="PS51186"/>
    </source>
</evidence>
<sequence length="149" mass="17076">MNKVNSRDMDIVKLLSLVTAESKVEPVLEEYLRSPNKDLYVKQSNNVIKGCVGVDNSEEELLVICHIAVKKIYQGQGNASEMINFVNEIYKPSRIIAETDSEAVGFYQKYGFEINSLGEKYPNVERFRCIFMNNHVVKNHQQGNKNHFC</sequence>
<dbReference type="InterPro" id="IPR000182">
    <property type="entry name" value="GNAT_dom"/>
</dbReference>
<dbReference type="PROSITE" id="PS51186">
    <property type="entry name" value="GNAT"/>
    <property type="match status" value="1"/>
</dbReference>